<sequence length="104" mass="11216">MDCGPVTLTWLVSWTKRQSSTPTTKNTKAAEAVAVRGRSGQDAAPRASASGLFWSRFFAGGWRSHPSGKKVGWYPQRGDLDGLRACYPDVARVVGEPPAVHADD</sequence>
<keyword evidence="3" id="KW-1185">Reference proteome</keyword>
<accession>A0A3P3RHV9</accession>
<dbReference type="Proteomes" id="UP000282322">
    <property type="component" value="Unassembled WGS sequence"/>
</dbReference>
<evidence type="ECO:0000313" key="3">
    <source>
        <dbReference type="Proteomes" id="UP000282322"/>
    </source>
</evidence>
<organism evidence="2 3">
    <name type="scientific">Halocatena pleomorpha</name>
    <dbReference type="NCBI Taxonomy" id="1785090"/>
    <lineage>
        <taxon>Archaea</taxon>
        <taxon>Methanobacteriati</taxon>
        <taxon>Methanobacteriota</taxon>
        <taxon>Stenosarchaea group</taxon>
        <taxon>Halobacteria</taxon>
        <taxon>Halobacteriales</taxon>
        <taxon>Natronomonadaceae</taxon>
        <taxon>Halocatena</taxon>
    </lineage>
</organism>
<protein>
    <submittedName>
        <fullName evidence="2">Uncharacterized protein</fullName>
    </submittedName>
</protein>
<dbReference type="EMBL" id="RRCH01000004">
    <property type="protein sequence ID" value="RRJ33126.1"/>
    <property type="molecule type" value="Genomic_DNA"/>
</dbReference>
<evidence type="ECO:0000313" key="2">
    <source>
        <dbReference type="EMBL" id="RRJ33126.1"/>
    </source>
</evidence>
<reference evidence="2 3" key="1">
    <citation type="submission" date="2018-11" db="EMBL/GenBank/DDBJ databases">
        <title>Taxonoimc description of Halomarina strain SPP-AMP-1.</title>
        <authorList>
            <person name="Pal Y."/>
            <person name="Srinivasana K."/>
            <person name="Verma A."/>
            <person name="Kumar P."/>
        </authorList>
    </citation>
    <scope>NUCLEOTIDE SEQUENCE [LARGE SCALE GENOMIC DNA]</scope>
    <source>
        <strain evidence="2 3">SPP-AMP-1</strain>
    </source>
</reference>
<dbReference type="AlphaFoldDB" id="A0A3P3RHV9"/>
<comment type="caution">
    <text evidence="2">The sequence shown here is derived from an EMBL/GenBank/DDBJ whole genome shotgun (WGS) entry which is preliminary data.</text>
</comment>
<proteinExistence type="predicted"/>
<evidence type="ECO:0000256" key="1">
    <source>
        <dbReference type="SAM" id="MobiDB-lite"/>
    </source>
</evidence>
<feature type="region of interest" description="Disordered" evidence="1">
    <location>
        <begin position="18"/>
        <end position="45"/>
    </location>
</feature>
<dbReference type="RefSeq" id="WP_124953783.1">
    <property type="nucleotide sequence ID" value="NZ_RRCH01000004.1"/>
</dbReference>
<gene>
    <name evidence="2" type="ORF">EIK79_03625</name>
</gene>
<name>A0A3P3RHV9_9EURY</name>
<feature type="compositionally biased region" description="Polar residues" evidence="1">
    <location>
        <begin position="18"/>
        <end position="27"/>
    </location>
</feature>